<evidence type="ECO:0000256" key="1">
    <source>
        <dbReference type="ARBA" id="ARBA00004496"/>
    </source>
</evidence>
<protein>
    <recommendedName>
        <fullName evidence="10">L-threonylcarbamoyladenylate synthase</fullName>
        <ecNumber evidence="3">2.7.7.87</ecNumber>
    </recommendedName>
    <alternativeName>
        <fullName evidence="10">L-threonylcarbamoyladenylate synthase</fullName>
    </alternativeName>
</protein>
<keyword evidence="9" id="KW-0067">ATP-binding</keyword>
<evidence type="ECO:0000313" key="13">
    <source>
        <dbReference type="EMBL" id="OHA14422.1"/>
    </source>
</evidence>
<dbReference type="InterPro" id="IPR006070">
    <property type="entry name" value="Sua5-like_dom"/>
</dbReference>
<comment type="similarity">
    <text evidence="2">Belongs to the SUA5 family.</text>
</comment>
<gene>
    <name evidence="13" type="ORF">A2909_01240</name>
</gene>
<dbReference type="NCBIfam" id="TIGR00057">
    <property type="entry name" value="L-threonylcarbamoyladenylate synthase"/>
    <property type="match status" value="1"/>
</dbReference>
<evidence type="ECO:0000256" key="9">
    <source>
        <dbReference type="ARBA" id="ARBA00022840"/>
    </source>
</evidence>
<dbReference type="Gene3D" id="3.90.870.10">
    <property type="entry name" value="DHBP synthase"/>
    <property type="match status" value="1"/>
</dbReference>
<evidence type="ECO:0000256" key="6">
    <source>
        <dbReference type="ARBA" id="ARBA00022694"/>
    </source>
</evidence>
<dbReference type="EC" id="2.7.7.87" evidence="3"/>
<evidence type="ECO:0000256" key="4">
    <source>
        <dbReference type="ARBA" id="ARBA00022490"/>
    </source>
</evidence>
<evidence type="ECO:0000259" key="12">
    <source>
        <dbReference type="PROSITE" id="PS51163"/>
    </source>
</evidence>
<feature type="domain" description="YrdC-like" evidence="12">
    <location>
        <begin position="12"/>
        <end position="202"/>
    </location>
</feature>
<evidence type="ECO:0000256" key="11">
    <source>
        <dbReference type="ARBA" id="ARBA00048366"/>
    </source>
</evidence>
<accession>A0A1G2LU63</accession>
<dbReference type="PANTHER" id="PTHR17490:SF16">
    <property type="entry name" value="THREONYLCARBAMOYL-AMP SYNTHASE"/>
    <property type="match status" value="1"/>
</dbReference>
<dbReference type="GO" id="GO:0005524">
    <property type="term" value="F:ATP binding"/>
    <property type="evidence" value="ECO:0007669"/>
    <property type="project" value="UniProtKB-KW"/>
</dbReference>
<evidence type="ECO:0000313" key="14">
    <source>
        <dbReference type="Proteomes" id="UP000178302"/>
    </source>
</evidence>
<evidence type="ECO:0000256" key="8">
    <source>
        <dbReference type="ARBA" id="ARBA00022741"/>
    </source>
</evidence>
<dbReference type="GO" id="GO:0006450">
    <property type="term" value="P:regulation of translational fidelity"/>
    <property type="evidence" value="ECO:0007669"/>
    <property type="project" value="TreeGrafter"/>
</dbReference>
<name>A0A1G2LU63_9BACT</name>
<dbReference type="PANTHER" id="PTHR17490">
    <property type="entry name" value="SUA5"/>
    <property type="match status" value="1"/>
</dbReference>
<keyword evidence="8" id="KW-0547">Nucleotide-binding</keyword>
<evidence type="ECO:0000256" key="3">
    <source>
        <dbReference type="ARBA" id="ARBA00012584"/>
    </source>
</evidence>
<dbReference type="InterPro" id="IPR017945">
    <property type="entry name" value="DHBP_synth_RibB-like_a/b_dom"/>
</dbReference>
<sequence length="211" mass="23299">MRVVPLSKENEYSAILEAVITLKRGGLVVAPTDTVYGLCADARSSEAVDKIFTVKGRKKDNPIPVFIDSFEKLNDVAYISDSATKKFLEKIWPGKITCVLPSRGWMPIELRGQGKLNIGVRMPDYNFILSLIKSFGGSLTGTSANLSGREETNKISEVVSSFQHMPFKPDLIIDAGDLPESLPSTVLDCTVKPPKIIREGAVLYKKIEEYF</sequence>
<dbReference type="GO" id="GO:0000049">
    <property type="term" value="F:tRNA binding"/>
    <property type="evidence" value="ECO:0007669"/>
    <property type="project" value="TreeGrafter"/>
</dbReference>
<dbReference type="GO" id="GO:0061710">
    <property type="term" value="F:L-threonylcarbamoyladenylate synthase"/>
    <property type="evidence" value="ECO:0007669"/>
    <property type="project" value="UniProtKB-EC"/>
</dbReference>
<keyword evidence="6" id="KW-0819">tRNA processing</keyword>
<keyword evidence="5" id="KW-0808">Transferase</keyword>
<dbReference type="Pfam" id="PF01300">
    <property type="entry name" value="Sua5_yciO_yrdC"/>
    <property type="match status" value="1"/>
</dbReference>
<dbReference type="AlphaFoldDB" id="A0A1G2LU63"/>
<keyword evidence="4" id="KW-0963">Cytoplasm</keyword>
<dbReference type="GO" id="GO:0003725">
    <property type="term" value="F:double-stranded RNA binding"/>
    <property type="evidence" value="ECO:0007669"/>
    <property type="project" value="InterPro"/>
</dbReference>
<evidence type="ECO:0000256" key="5">
    <source>
        <dbReference type="ARBA" id="ARBA00022679"/>
    </source>
</evidence>
<keyword evidence="7" id="KW-0548">Nucleotidyltransferase</keyword>
<dbReference type="PROSITE" id="PS51163">
    <property type="entry name" value="YRDC"/>
    <property type="match status" value="1"/>
</dbReference>
<proteinExistence type="inferred from homology"/>
<dbReference type="EMBL" id="MHQZ01000010">
    <property type="protein sequence ID" value="OHA14422.1"/>
    <property type="molecule type" value="Genomic_DNA"/>
</dbReference>
<evidence type="ECO:0000256" key="2">
    <source>
        <dbReference type="ARBA" id="ARBA00007663"/>
    </source>
</evidence>
<reference evidence="13 14" key="1">
    <citation type="journal article" date="2016" name="Nat. Commun.">
        <title>Thousands of microbial genomes shed light on interconnected biogeochemical processes in an aquifer system.</title>
        <authorList>
            <person name="Anantharaman K."/>
            <person name="Brown C.T."/>
            <person name="Hug L.A."/>
            <person name="Sharon I."/>
            <person name="Castelle C.J."/>
            <person name="Probst A.J."/>
            <person name="Thomas B.C."/>
            <person name="Singh A."/>
            <person name="Wilkins M.J."/>
            <person name="Karaoz U."/>
            <person name="Brodie E.L."/>
            <person name="Williams K.H."/>
            <person name="Hubbard S.S."/>
            <person name="Banfield J.F."/>
        </authorList>
    </citation>
    <scope>NUCLEOTIDE SEQUENCE [LARGE SCALE GENOMIC DNA]</scope>
</reference>
<dbReference type="GO" id="GO:0005737">
    <property type="term" value="C:cytoplasm"/>
    <property type="evidence" value="ECO:0007669"/>
    <property type="project" value="UniProtKB-SubCell"/>
</dbReference>
<comment type="subcellular location">
    <subcellularLocation>
        <location evidence="1">Cytoplasm</location>
    </subcellularLocation>
</comment>
<dbReference type="InterPro" id="IPR050156">
    <property type="entry name" value="TC-AMP_synthase_SUA5"/>
</dbReference>
<evidence type="ECO:0000256" key="10">
    <source>
        <dbReference type="ARBA" id="ARBA00029774"/>
    </source>
</evidence>
<organism evidence="13 14">
    <name type="scientific">Candidatus Tagabacteria bacterium RIFCSPLOWO2_01_FULL_39_11</name>
    <dbReference type="NCBI Taxonomy" id="1802295"/>
    <lineage>
        <taxon>Bacteria</taxon>
        <taxon>Candidatus Tagaibacteriota</taxon>
    </lineage>
</organism>
<evidence type="ECO:0000256" key="7">
    <source>
        <dbReference type="ARBA" id="ARBA00022695"/>
    </source>
</evidence>
<comment type="caution">
    <text evidence="13">The sequence shown here is derived from an EMBL/GenBank/DDBJ whole genome shotgun (WGS) entry which is preliminary data.</text>
</comment>
<comment type="catalytic activity">
    <reaction evidence="11">
        <text>L-threonine + hydrogencarbonate + ATP = L-threonylcarbamoyladenylate + diphosphate + H2O</text>
        <dbReference type="Rhea" id="RHEA:36407"/>
        <dbReference type="ChEBI" id="CHEBI:15377"/>
        <dbReference type="ChEBI" id="CHEBI:17544"/>
        <dbReference type="ChEBI" id="CHEBI:30616"/>
        <dbReference type="ChEBI" id="CHEBI:33019"/>
        <dbReference type="ChEBI" id="CHEBI:57926"/>
        <dbReference type="ChEBI" id="CHEBI:73682"/>
        <dbReference type="EC" id="2.7.7.87"/>
    </reaction>
</comment>
<dbReference type="SUPFAM" id="SSF55821">
    <property type="entry name" value="YrdC/RibB"/>
    <property type="match status" value="1"/>
</dbReference>
<dbReference type="Proteomes" id="UP000178302">
    <property type="component" value="Unassembled WGS sequence"/>
</dbReference>
<dbReference type="GO" id="GO:0008033">
    <property type="term" value="P:tRNA processing"/>
    <property type="evidence" value="ECO:0007669"/>
    <property type="project" value="UniProtKB-KW"/>
</dbReference>